<feature type="region of interest" description="Disordered" evidence="2">
    <location>
        <begin position="522"/>
        <end position="574"/>
    </location>
</feature>
<dbReference type="Proteomes" id="UP000009170">
    <property type="component" value="Unassembled WGS sequence"/>
</dbReference>
<evidence type="ECO:0000313" key="5">
    <source>
        <dbReference type="EMBL" id="CEF97032.1"/>
    </source>
</evidence>
<keyword evidence="6" id="KW-1185">Reference proteome</keyword>
<dbReference type="OrthoDB" id="10551500at2759"/>
<dbReference type="InParanoid" id="A0A096P796"/>
<keyword evidence="3" id="KW-1133">Transmembrane helix</keyword>
<dbReference type="KEGG" id="ota:OT_ostta03g01240"/>
<evidence type="ECO:0000256" key="3">
    <source>
        <dbReference type="SAM" id="Phobius"/>
    </source>
</evidence>
<sequence>MTMNAIATTRRRRRRWTAAATTAMVMTVVMSLTTAVRGETCGTGCAPNSEIARATRVAAEADKARARSVEESKIAREGLERAKREVKETGVKMMALEREMENVRTTLKQSQSESASLERTLAETREELARSKASDSARVRALEERLIAAEEAWAPVWLRRRADKIVKTSQERTARAVQFGKEKIPEVVNAAKARTKKVVETSKEHTTKMIQASKERTKKVVDAANEHFPKVVKASREQTTKLVNAGRGVVGKVSQEVGHISEKLTVLKDLKDDLKEARKIHEKKSKTGKEPKRYPEKFSTRQAVRAYELADEFAAASRAGKASATRVVVSTKEASKKGLQRARVAMKEQLERLKPMTERLRTATKKHVGVKLVPYVLAIPVAALQKELSGYNTYQLAERIADTLLTLIATVILLMIVKVLFFSPLDENAATYSIMKVPQENGVDVIIRLPGVESMDEIDFRFDQTFNQIHIDTDETRHSELIVVPRCKIGIKRWARPEPKFLDGEEVLLVELRPIQLRANGTVHSDDIMEPPPPPRQPFAPRNSKPFEPVSKRAAPRKKASTEKVSTRSTRSRR</sequence>
<comment type="caution">
    <text evidence="5">The sequence shown here is derived from an EMBL/GenBank/DDBJ whole genome shotgun (WGS) entry which is preliminary data.</text>
</comment>
<protein>
    <submittedName>
        <fullName evidence="5">Unnamed product</fullName>
    </submittedName>
</protein>
<feature type="signal peptide" evidence="4">
    <location>
        <begin position="1"/>
        <end position="38"/>
    </location>
</feature>
<reference evidence="6" key="1">
    <citation type="journal article" date="2006" name="Proc. Natl. Acad. Sci. U.S.A.">
        <title>Genome analysis of the smallest free-living eukaryote Ostreococcus tauri unveils many unique features.</title>
        <authorList>
            <person name="Derelle E."/>
            <person name="Ferraz C."/>
            <person name="Rombauts S."/>
            <person name="Rouze P."/>
            <person name="Worden A.Z."/>
            <person name="Robbens S."/>
            <person name="Partensky F."/>
            <person name="Degroeve S."/>
            <person name="Echeynie S."/>
            <person name="Cooke R."/>
            <person name="Saeys Y."/>
            <person name="Wuyts J."/>
            <person name="Jabbari K."/>
            <person name="Bowler C."/>
            <person name="Panaud O."/>
            <person name="Piegu B."/>
            <person name="Ball S.G."/>
            <person name="Ral J.-P."/>
            <person name="Bouget F.-Y."/>
            <person name="Piganeau G."/>
            <person name="De Baets B."/>
            <person name="Picard A."/>
            <person name="Delseny M."/>
            <person name="Demaille J."/>
            <person name="Van de Peer Y."/>
            <person name="Moreau H."/>
        </authorList>
    </citation>
    <scope>NUCLEOTIDE SEQUENCE [LARGE SCALE GENOMIC DNA]</scope>
    <source>
        <strain evidence="6">OTTH 0595 / CCAP 157/2 / RCC745</strain>
    </source>
</reference>
<keyword evidence="1" id="KW-0175">Coiled coil</keyword>
<feature type="chain" id="PRO_5001923731" evidence="4">
    <location>
        <begin position="39"/>
        <end position="574"/>
    </location>
</feature>
<evidence type="ECO:0000256" key="1">
    <source>
        <dbReference type="SAM" id="Coils"/>
    </source>
</evidence>
<evidence type="ECO:0000313" key="6">
    <source>
        <dbReference type="Proteomes" id="UP000009170"/>
    </source>
</evidence>
<feature type="coiled-coil region" evidence="1">
    <location>
        <begin position="69"/>
        <end position="134"/>
    </location>
</feature>
<dbReference type="GeneID" id="9833156"/>
<keyword evidence="3" id="KW-0472">Membrane</keyword>
<gene>
    <name evidence="5" type="ORF">OT_ostta03g01240</name>
</gene>
<dbReference type="AlphaFoldDB" id="A0A096P796"/>
<dbReference type="RefSeq" id="XP_003078030.2">
    <property type="nucleotide sequence ID" value="XM_003077982.2"/>
</dbReference>
<keyword evidence="4" id="KW-0732">Signal</keyword>
<organism evidence="5 6">
    <name type="scientific">Ostreococcus tauri</name>
    <name type="common">Marine green alga</name>
    <dbReference type="NCBI Taxonomy" id="70448"/>
    <lineage>
        <taxon>Eukaryota</taxon>
        <taxon>Viridiplantae</taxon>
        <taxon>Chlorophyta</taxon>
        <taxon>Mamiellophyceae</taxon>
        <taxon>Mamiellales</taxon>
        <taxon>Bathycoccaceae</taxon>
        <taxon>Ostreococcus</taxon>
    </lineage>
</organism>
<proteinExistence type="predicted"/>
<dbReference type="EMBL" id="CAID01000003">
    <property type="protein sequence ID" value="CEF97032.1"/>
    <property type="molecule type" value="Genomic_DNA"/>
</dbReference>
<evidence type="ECO:0000256" key="2">
    <source>
        <dbReference type="SAM" id="MobiDB-lite"/>
    </source>
</evidence>
<reference evidence="5 6" key="2">
    <citation type="journal article" date="2014" name="BMC Genomics">
        <title>An improved genome of the model marine alga Ostreococcus tauri unfolds by assessing Illumina de novo assemblies.</title>
        <authorList>
            <person name="Blanc-Mathieu R."/>
            <person name="Verhelst B."/>
            <person name="Derelle E."/>
            <person name="Rombauts S."/>
            <person name="Bouget F.Y."/>
            <person name="Carre I."/>
            <person name="Chateau A."/>
            <person name="Eyre-Walker A."/>
            <person name="Grimsley N."/>
            <person name="Moreau H."/>
            <person name="Piegu B."/>
            <person name="Rivals E."/>
            <person name="Schackwitz W."/>
            <person name="Van de Peer Y."/>
            <person name="Piganeau G."/>
        </authorList>
    </citation>
    <scope>NUCLEOTIDE SEQUENCE [LARGE SCALE GENOMIC DNA]</scope>
    <source>
        <strain evidence="6">OTTH 0595 / CCAP 157/2 / RCC745</strain>
    </source>
</reference>
<evidence type="ECO:0000256" key="4">
    <source>
        <dbReference type="SAM" id="SignalP"/>
    </source>
</evidence>
<accession>A0A096P796</accession>
<name>A0A096P796_OSTTA</name>
<feature type="transmembrane region" description="Helical" evidence="3">
    <location>
        <begin position="404"/>
        <end position="425"/>
    </location>
</feature>
<keyword evidence="3" id="KW-0812">Transmembrane</keyword>